<keyword evidence="1" id="KW-0418">Kinase</keyword>
<sequence length="45" mass="5120">MSKKQLLVQNLFLPGGKDPIEAQWVVHLRLTIKVGMVAKLLMYLV</sequence>
<dbReference type="GO" id="GO:0016301">
    <property type="term" value="F:kinase activity"/>
    <property type="evidence" value="ECO:0007669"/>
    <property type="project" value="UniProtKB-KW"/>
</dbReference>
<protein>
    <submittedName>
        <fullName evidence="1">ATP binding / kinase/ protein kinase/ protein serine/threonine kinase</fullName>
    </submittedName>
</protein>
<accession>A0A0A9CMR7</accession>
<reference evidence="1" key="1">
    <citation type="submission" date="2014-09" db="EMBL/GenBank/DDBJ databases">
        <authorList>
            <person name="Magalhaes I.L.F."/>
            <person name="Oliveira U."/>
            <person name="Santos F.R."/>
            <person name="Vidigal T.H.D.A."/>
            <person name="Brescovit A.D."/>
            <person name="Santos A.J."/>
        </authorList>
    </citation>
    <scope>NUCLEOTIDE SEQUENCE</scope>
    <source>
        <tissue evidence="1">Shoot tissue taken approximately 20 cm above the soil surface</tissue>
    </source>
</reference>
<proteinExistence type="predicted"/>
<keyword evidence="1" id="KW-0808">Transferase</keyword>
<name>A0A0A9CMR7_ARUDO</name>
<reference evidence="1" key="2">
    <citation type="journal article" date="2015" name="Data Brief">
        <title>Shoot transcriptome of the giant reed, Arundo donax.</title>
        <authorList>
            <person name="Barrero R.A."/>
            <person name="Guerrero F.D."/>
            <person name="Moolhuijzen P."/>
            <person name="Goolsby J.A."/>
            <person name="Tidwell J."/>
            <person name="Bellgard S.E."/>
            <person name="Bellgard M.I."/>
        </authorList>
    </citation>
    <scope>NUCLEOTIDE SEQUENCE</scope>
    <source>
        <tissue evidence="1">Shoot tissue taken approximately 20 cm above the soil surface</tissue>
    </source>
</reference>
<evidence type="ECO:0000313" key="1">
    <source>
        <dbReference type="EMBL" id="JAD76896.1"/>
    </source>
</evidence>
<dbReference type="EMBL" id="GBRH01220999">
    <property type="protein sequence ID" value="JAD76896.1"/>
    <property type="molecule type" value="Transcribed_RNA"/>
</dbReference>
<dbReference type="AlphaFoldDB" id="A0A0A9CMR7"/>
<organism evidence="1">
    <name type="scientific">Arundo donax</name>
    <name type="common">Giant reed</name>
    <name type="synonym">Donax arundinaceus</name>
    <dbReference type="NCBI Taxonomy" id="35708"/>
    <lineage>
        <taxon>Eukaryota</taxon>
        <taxon>Viridiplantae</taxon>
        <taxon>Streptophyta</taxon>
        <taxon>Embryophyta</taxon>
        <taxon>Tracheophyta</taxon>
        <taxon>Spermatophyta</taxon>
        <taxon>Magnoliopsida</taxon>
        <taxon>Liliopsida</taxon>
        <taxon>Poales</taxon>
        <taxon>Poaceae</taxon>
        <taxon>PACMAD clade</taxon>
        <taxon>Arundinoideae</taxon>
        <taxon>Arundineae</taxon>
        <taxon>Arundo</taxon>
    </lineage>
</organism>